<evidence type="ECO:0000313" key="2">
    <source>
        <dbReference type="Proteomes" id="UP000676336"/>
    </source>
</evidence>
<dbReference type="Gene3D" id="1.10.238.10">
    <property type="entry name" value="EF-hand"/>
    <property type="match status" value="2"/>
</dbReference>
<feature type="non-terminal residue" evidence="1">
    <location>
        <position position="1"/>
    </location>
</feature>
<reference evidence="1" key="1">
    <citation type="submission" date="2021-02" db="EMBL/GenBank/DDBJ databases">
        <authorList>
            <person name="Nowell W R."/>
        </authorList>
    </citation>
    <scope>NUCLEOTIDE SEQUENCE</scope>
</reference>
<proteinExistence type="predicted"/>
<dbReference type="InterPro" id="IPR011992">
    <property type="entry name" value="EF-hand-dom_pair"/>
</dbReference>
<protein>
    <submittedName>
        <fullName evidence="1">Uncharacterized protein</fullName>
    </submittedName>
</protein>
<accession>A0A8S2LNP8</accession>
<dbReference type="SUPFAM" id="SSF47473">
    <property type="entry name" value="EF-hand"/>
    <property type="match status" value="1"/>
</dbReference>
<sequence>GNSANYCNHVFSAIDSDKGGTITFVKYMSAVAPMQPGNLKTRLSLIFAQCDHDGRQNIDATKMVKFLEVVAELQHGEKAVDTASARLVAKGMLEYFGKSQDETLTMQEFTECCEQNYKFLVPFLLITKNVKLLESKVKQHSILQNA</sequence>
<name>A0A8S2LNP8_9BILA</name>
<organism evidence="1 2">
    <name type="scientific">Rotaria magnacalcarata</name>
    <dbReference type="NCBI Taxonomy" id="392030"/>
    <lineage>
        <taxon>Eukaryota</taxon>
        <taxon>Metazoa</taxon>
        <taxon>Spiralia</taxon>
        <taxon>Gnathifera</taxon>
        <taxon>Rotifera</taxon>
        <taxon>Eurotatoria</taxon>
        <taxon>Bdelloidea</taxon>
        <taxon>Philodinida</taxon>
        <taxon>Philodinidae</taxon>
        <taxon>Rotaria</taxon>
    </lineage>
</organism>
<dbReference type="Proteomes" id="UP000676336">
    <property type="component" value="Unassembled WGS sequence"/>
</dbReference>
<comment type="caution">
    <text evidence="1">The sequence shown here is derived from an EMBL/GenBank/DDBJ whole genome shotgun (WGS) entry which is preliminary data.</text>
</comment>
<evidence type="ECO:0000313" key="1">
    <source>
        <dbReference type="EMBL" id="CAF3911458.1"/>
    </source>
</evidence>
<dbReference type="AlphaFoldDB" id="A0A8S2LNP8"/>
<gene>
    <name evidence="1" type="ORF">SMN809_LOCUS7172</name>
</gene>
<dbReference type="EMBL" id="CAJOBI010002038">
    <property type="protein sequence ID" value="CAF3911458.1"/>
    <property type="molecule type" value="Genomic_DNA"/>
</dbReference>